<feature type="transmembrane region" description="Helical" evidence="10">
    <location>
        <begin position="265"/>
        <end position="285"/>
    </location>
</feature>
<dbReference type="InterPro" id="IPR046791">
    <property type="entry name" value="Polycystin_dom"/>
</dbReference>
<evidence type="ECO:0000256" key="10">
    <source>
        <dbReference type="SAM" id="Phobius"/>
    </source>
</evidence>
<comment type="caution">
    <text evidence="8">Lacks conserved residue(s) required for the propagation of feature annotation.</text>
</comment>
<feature type="compositionally biased region" description="Basic and acidic residues" evidence="9">
    <location>
        <begin position="1110"/>
        <end position="1123"/>
    </location>
</feature>
<evidence type="ECO:0000256" key="6">
    <source>
        <dbReference type="ARBA" id="ARBA00023136"/>
    </source>
</evidence>
<dbReference type="PRINTS" id="PR01433">
    <property type="entry name" value="POLYCYSTIN2"/>
</dbReference>
<dbReference type="Pfam" id="PF20519">
    <property type="entry name" value="Polycystin_dom"/>
    <property type="match status" value="1"/>
</dbReference>
<feature type="transmembrane region" description="Helical" evidence="10">
    <location>
        <begin position="410"/>
        <end position="437"/>
    </location>
</feature>
<dbReference type="PANTHER" id="PTHR10877:SF194">
    <property type="entry name" value="LOCATION OF VULVA DEFECTIVE 1"/>
    <property type="match status" value="1"/>
</dbReference>
<name>A0A8K0EP17_BRALA</name>
<feature type="domain" description="PLAT" evidence="11">
    <location>
        <begin position="100"/>
        <end position="219"/>
    </location>
</feature>
<keyword evidence="3 10" id="KW-0812">Transmembrane</keyword>
<protein>
    <submittedName>
        <fullName evidence="12">PKD1L3 protein</fullName>
    </submittedName>
</protein>
<feature type="transmembrane region" description="Helical" evidence="10">
    <location>
        <begin position="775"/>
        <end position="801"/>
    </location>
</feature>
<dbReference type="InterPro" id="IPR013122">
    <property type="entry name" value="PKD1_2_channel"/>
</dbReference>
<dbReference type="GO" id="GO:0005509">
    <property type="term" value="F:calcium ion binding"/>
    <property type="evidence" value="ECO:0007669"/>
    <property type="project" value="InterPro"/>
</dbReference>
<feature type="compositionally biased region" description="Basic and acidic residues" evidence="9">
    <location>
        <begin position="997"/>
        <end position="1006"/>
    </location>
</feature>
<dbReference type="AlphaFoldDB" id="A0A8K0EP17"/>
<feature type="transmembrane region" description="Helical" evidence="10">
    <location>
        <begin position="933"/>
        <end position="958"/>
    </location>
</feature>
<dbReference type="Gene3D" id="2.60.60.20">
    <property type="entry name" value="PLAT/LH2 domain"/>
    <property type="match status" value="1"/>
</dbReference>
<feature type="transmembrane region" description="Helical" evidence="10">
    <location>
        <begin position="743"/>
        <end position="763"/>
    </location>
</feature>
<dbReference type="SMART" id="SM00308">
    <property type="entry name" value="LH2"/>
    <property type="match status" value="1"/>
</dbReference>
<dbReference type="Gene3D" id="1.10.287.70">
    <property type="match status" value="1"/>
</dbReference>
<feature type="transmembrane region" description="Helical" evidence="10">
    <location>
        <begin position="56"/>
        <end position="75"/>
    </location>
</feature>
<dbReference type="Proteomes" id="UP000838412">
    <property type="component" value="Chromosome 3"/>
</dbReference>
<dbReference type="Pfam" id="PF08016">
    <property type="entry name" value="PKD_channel"/>
    <property type="match status" value="1"/>
</dbReference>
<feature type="compositionally biased region" description="Polar residues" evidence="9">
    <location>
        <begin position="447"/>
        <end position="461"/>
    </location>
</feature>
<evidence type="ECO:0000256" key="7">
    <source>
        <dbReference type="ARBA" id="ARBA00023180"/>
    </source>
</evidence>
<evidence type="ECO:0000313" key="13">
    <source>
        <dbReference type="Proteomes" id="UP000838412"/>
    </source>
</evidence>
<accession>A0A8K0EP17</accession>
<evidence type="ECO:0000256" key="4">
    <source>
        <dbReference type="ARBA" id="ARBA00022729"/>
    </source>
</evidence>
<proteinExistence type="inferred from homology"/>
<dbReference type="Pfam" id="PF01477">
    <property type="entry name" value="PLAT"/>
    <property type="match status" value="1"/>
</dbReference>
<evidence type="ECO:0000259" key="11">
    <source>
        <dbReference type="PROSITE" id="PS50095"/>
    </source>
</evidence>
<reference evidence="12" key="1">
    <citation type="submission" date="2022-01" db="EMBL/GenBank/DDBJ databases">
        <authorList>
            <person name="Braso-Vives M."/>
        </authorList>
    </citation>
    <scope>NUCLEOTIDE SEQUENCE</scope>
</reference>
<dbReference type="EMBL" id="OV696688">
    <property type="protein sequence ID" value="CAH1259010.1"/>
    <property type="molecule type" value="Genomic_DNA"/>
</dbReference>
<feature type="compositionally biased region" description="Acidic residues" evidence="9">
    <location>
        <begin position="1192"/>
        <end position="1202"/>
    </location>
</feature>
<dbReference type="InterPro" id="IPR051223">
    <property type="entry name" value="Polycystin"/>
</dbReference>
<feature type="transmembrane region" description="Helical" evidence="10">
    <location>
        <begin position="305"/>
        <end position="328"/>
    </location>
</feature>
<dbReference type="InterPro" id="IPR003915">
    <property type="entry name" value="PKD_2"/>
</dbReference>
<feature type="region of interest" description="Disordered" evidence="9">
    <location>
        <begin position="989"/>
        <end position="1055"/>
    </location>
</feature>
<keyword evidence="13" id="KW-1185">Reference proteome</keyword>
<keyword evidence="7" id="KW-0325">Glycoprotein</keyword>
<feature type="transmembrane region" description="Helical" evidence="10">
    <location>
        <begin position="872"/>
        <end position="897"/>
    </location>
</feature>
<feature type="region of interest" description="Disordered" evidence="9">
    <location>
        <begin position="446"/>
        <end position="486"/>
    </location>
</feature>
<evidence type="ECO:0000313" key="12">
    <source>
        <dbReference type="EMBL" id="CAH1259010.1"/>
    </source>
</evidence>
<dbReference type="SUPFAM" id="SSF81324">
    <property type="entry name" value="Voltage-gated potassium channels"/>
    <property type="match status" value="1"/>
</dbReference>
<dbReference type="PROSITE" id="PS50095">
    <property type="entry name" value="PLAT"/>
    <property type="match status" value="1"/>
</dbReference>
<dbReference type="GO" id="GO:0050982">
    <property type="term" value="P:detection of mechanical stimulus"/>
    <property type="evidence" value="ECO:0007669"/>
    <property type="project" value="TreeGrafter"/>
</dbReference>
<comment type="subcellular location">
    <subcellularLocation>
        <location evidence="1">Membrane</location>
        <topology evidence="1">Multi-pass membrane protein</topology>
    </subcellularLocation>
</comment>
<evidence type="ECO:0000256" key="9">
    <source>
        <dbReference type="SAM" id="MobiDB-lite"/>
    </source>
</evidence>
<dbReference type="OrthoDB" id="444119at2759"/>
<feature type="transmembrane region" description="Helical" evidence="10">
    <location>
        <begin position="832"/>
        <end position="852"/>
    </location>
</feature>
<sequence length="1220" mass="136699">MVLIFGWQVGAGTTTGQVECLCNHLTAFGGNFVVAPNSINFDTVFAKFGQLDENPVVFSFVISTLVVYLVLLIWARRKDKTDIRNWTVSPVEGNRPGDTCGYLVNITTGQRLGAGTGSNVGIIIYATDGDTGARRLRDPDKKVFCRGHINSFLLTTPRPLGSLTHLHIWHDNSGKGSNAGWFLDNVVVKDLQENKTCYFQCNQWLAVDQDDGRVARVLPVDGWEQITNFQNLFTKSAVRQLFDGHLWFSVAWRPNRSNFSRVQRLSCCLTLLFCTMVTNAMFYRADTAVKDPGGFTIGPLKLSVYELYVSVVSSVITLPVTLAVVELFRRSKPKPKVSRGNSDSQVKVIHWKIDGSQKQQYKPPQQPPAKGLPYFCVYIAWGLVFLAVTTSGFFTILYGLEWGREKSLDWLSSILLGMFESVLFVQPIKILVLAFLVSAIFKRPENDSSVPDLSTVPSVHPSNEEANDGEEPYAVTPPKPPTEDELRRARLKRERDERMSKAQKEILVYTLFLLALTVVSNDVTDTHAYHLVQSINKAFVESSVFALTDVDTDKAFYRWVNVTLVPNLYRDTWYNNDETLPWRKRKFLLDLQNFRIGPARLRQTRKARSEQVSIEDLAEKASDFSNILAEVSDIFSGVSEINLDNKELWSDSDLALPVAKSYDPSSVVLGANLESAKRVVRALEENQWVKETTHVITADFSTYNPGVNLFATTEINIEFLETGGLGVESKTSTFRLYNYEGSAVVFIVICQLVSVAFMIYFLVVEIMEMKREGLLYFFEVWNYIELTIVALGIATIAVYSVRKVRADSILRQYQLAPRDYVDFEPVLVLDNMLVGVLSALVFVATLRMLRLVRHNKQVALASRAIARAAKGIMSFSVQLFIAFYAFAIPSTLLFGLVSESYRNIMIASLRMLTLSFGFMDFSDMRFEGTRGILGRIFLALFLVTMFLVLINLFLAILADALTEAKQEVHDDDDLVLYLLEKIRRTLGLNNQNDEEEPTKSGGEKTRTTGAQGCDEEDGKEDTVSVTKDEPETKDVTSSALEAKTHNTVPQTREFKDRPISESWDALSDRLDKMSMYIDDMVLTLWVFVTRAQEFLQDVQEQNEVTPPVSPRDEPVTTADEDHGASAGASHVDDRRRSSSSLSSASRRRSSSLSSSLSSGSRRTSVSLSRVIPDIRGDSGFATLNVPMSGLSDDNDDDDDDYVDALKSSRGSGYDLGEDWT</sequence>
<organism evidence="12 13">
    <name type="scientific">Branchiostoma lanceolatum</name>
    <name type="common">Common lancelet</name>
    <name type="synonym">Amphioxus lanceolatum</name>
    <dbReference type="NCBI Taxonomy" id="7740"/>
    <lineage>
        <taxon>Eukaryota</taxon>
        <taxon>Metazoa</taxon>
        <taxon>Chordata</taxon>
        <taxon>Cephalochordata</taxon>
        <taxon>Leptocardii</taxon>
        <taxon>Amphioxiformes</taxon>
        <taxon>Branchiostomatidae</taxon>
        <taxon>Branchiostoma</taxon>
    </lineage>
</organism>
<dbReference type="InterPro" id="IPR001024">
    <property type="entry name" value="PLAT/LH2_dom"/>
</dbReference>
<comment type="similarity">
    <text evidence="2">Belongs to the polycystin family.</text>
</comment>
<dbReference type="FunFam" id="2.60.60.20:FF:000022">
    <property type="entry name" value="Uncharacterized protein"/>
    <property type="match status" value="1"/>
</dbReference>
<evidence type="ECO:0000256" key="2">
    <source>
        <dbReference type="ARBA" id="ARBA00007200"/>
    </source>
</evidence>
<dbReference type="SUPFAM" id="SSF49723">
    <property type="entry name" value="Lipase/lipooxygenase domain (PLAT/LH2 domain)"/>
    <property type="match status" value="1"/>
</dbReference>
<evidence type="ECO:0000256" key="5">
    <source>
        <dbReference type="ARBA" id="ARBA00022989"/>
    </source>
</evidence>
<dbReference type="PANTHER" id="PTHR10877">
    <property type="entry name" value="POLYCYSTIN FAMILY MEMBER"/>
    <property type="match status" value="1"/>
</dbReference>
<dbReference type="GO" id="GO:0005262">
    <property type="term" value="F:calcium channel activity"/>
    <property type="evidence" value="ECO:0007669"/>
    <property type="project" value="TreeGrafter"/>
</dbReference>
<feature type="compositionally biased region" description="Basic and acidic residues" evidence="9">
    <location>
        <begin position="1020"/>
        <end position="1034"/>
    </location>
</feature>
<feature type="transmembrane region" description="Helical" evidence="10">
    <location>
        <begin position="372"/>
        <end position="398"/>
    </location>
</feature>
<dbReference type="InterPro" id="IPR036392">
    <property type="entry name" value="PLAT/LH2_dom_sf"/>
</dbReference>
<evidence type="ECO:0000256" key="1">
    <source>
        <dbReference type="ARBA" id="ARBA00004141"/>
    </source>
</evidence>
<feature type="compositionally biased region" description="Polar residues" evidence="9">
    <location>
        <begin position="1035"/>
        <end position="1050"/>
    </location>
</feature>
<keyword evidence="5 10" id="KW-1133">Transmembrane helix</keyword>
<feature type="compositionally biased region" description="Low complexity" evidence="9">
    <location>
        <begin position="1138"/>
        <end position="1169"/>
    </location>
</feature>
<keyword evidence="6 10" id="KW-0472">Membrane</keyword>
<evidence type="ECO:0000256" key="3">
    <source>
        <dbReference type="ARBA" id="ARBA00022692"/>
    </source>
</evidence>
<keyword evidence="4" id="KW-0732">Signal</keyword>
<dbReference type="GO" id="GO:0016020">
    <property type="term" value="C:membrane"/>
    <property type="evidence" value="ECO:0007669"/>
    <property type="project" value="UniProtKB-SubCell"/>
</dbReference>
<evidence type="ECO:0000256" key="8">
    <source>
        <dbReference type="PROSITE-ProRule" id="PRU00152"/>
    </source>
</evidence>
<gene>
    <name evidence="12" type="primary">PKD1L3</name>
    <name evidence="12" type="ORF">BLAG_LOCUS16406</name>
</gene>
<feature type="region of interest" description="Disordered" evidence="9">
    <location>
        <begin position="1098"/>
        <end position="1220"/>
    </location>
</feature>